<protein>
    <submittedName>
        <fullName evidence="3">Acyltransferase</fullName>
        <ecNumber evidence="3">2.3.-.-</ecNumber>
    </submittedName>
</protein>
<keyword evidence="1" id="KW-0472">Membrane</keyword>
<dbReference type="GO" id="GO:0016746">
    <property type="term" value="F:acyltransferase activity"/>
    <property type="evidence" value="ECO:0007669"/>
    <property type="project" value="UniProtKB-KW"/>
</dbReference>
<feature type="transmembrane region" description="Helical" evidence="1">
    <location>
        <begin position="339"/>
        <end position="360"/>
    </location>
</feature>
<keyword evidence="1" id="KW-1133">Transmembrane helix</keyword>
<dbReference type="PANTHER" id="PTHR23028">
    <property type="entry name" value="ACETYLTRANSFERASE"/>
    <property type="match status" value="1"/>
</dbReference>
<dbReference type="RefSeq" id="WP_332080449.1">
    <property type="nucleotide sequence ID" value="NZ_JAZHYN010000006.1"/>
</dbReference>
<accession>A0ABU7XDR1</accession>
<comment type="caution">
    <text evidence="3">The sequence shown here is derived from an EMBL/GenBank/DDBJ whole genome shotgun (WGS) entry which is preliminary data.</text>
</comment>
<feature type="transmembrane region" description="Helical" evidence="1">
    <location>
        <begin position="246"/>
        <end position="263"/>
    </location>
</feature>
<dbReference type="EMBL" id="JAZHYN010000006">
    <property type="protein sequence ID" value="MEF3365539.1"/>
    <property type="molecule type" value="Genomic_DNA"/>
</dbReference>
<organism evidence="3 4">
    <name type="scientific">Methylocystis borbori</name>
    <dbReference type="NCBI Taxonomy" id="3118750"/>
    <lineage>
        <taxon>Bacteria</taxon>
        <taxon>Pseudomonadati</taxon>
        <taxon>Pseudomonadota</taxon>
        <taxon>Alphaproteobacteria</taxon>
        <taxon>Hyphomicrobiales</taxon>
        <taxon>Methylocystaceae</taxon>
        <taxon>Methylocystis</taxon>
    </lineage>
</organism>
<feature type="transmembrane region" description="Helical" evidence="1">
    <location>
        <begin position="177"/>
        <end position="195"/>
    </location>
</feature>
<feature type="transmembrane region" description="Helical" evidence="1">
    <location>
        <begin position="144"/>
        <end position="165"/>
    </location>
</feature>
<sequence>MSLRHKARLVPLDALRGLAAFLVLTGHIRAYVFHNLGEIDQPGFLLKGFYFLTGIGHQAVIIFFALSGFLVGGQALADILAGRFLWSRYLLRRLTRLWIVVIPALLLTFLFDKGGMLLSGGAGYDGRYYDVFLSGPHKPIGADLSLPAFLGNVAFLQTITVPIFGSNGPMWSLANEFWYYIIFPMAAWLACVSMTTLERLALFIGLLAVVLLLPASILRDGLIWIGGAAAAWCANRPELTFFFKRHSTRVVAIILFFFTLVASKARPDVIGDLWLGVAVAAALPALALSPNIGGRRFACAAFAGSEISYSLYLTHFPLLTFLILSTAAPARFFPNGEGFGVFVLLLLITTSWATIIWYCFERHTDRVYRYILRQPSASGSFSPQRRGKS</sequence>
<name>A0ABU7XDR1_9HYPH</name>
<evidence type="ECO:0000313" key="3">
    <source>
        <dbReference type="EMBL" id="MEF3365539.1"/>
    </source>
</evidence>
<gene>
    <name evidence="3" type="ORF">V3H18_03210</name>
</gene>
<dbReference type="EC" id="2.3.-.-" evidence="3"/>
<keyword evidence="3" id="KW-0012">Acyltransferase</keyword>
<keyword evidence="3" id="KW-0808">Transferase</keyword>
<evidence type="ECO:0000259" key="2">
    <source>
        <dbReference type="Pfam" id="PF01757"/>
    </source>
</evidence>
<dbReference type="InterPro" id="IPR050879">
    <property type="entry name" value="Acyltransferase_3"/>
</dbReference>
<feature type="transmembrane region" description="Helical" evidence="1">
    <location>
        <begin position="94"/>
        <end position="111"/>
    </location>
</feature>
<feature type="domain" description="Acyltransferase 3" evidence="2">
    <location>
        <begin position="12"/>
        <end position="357"/>
    </location>
</feature>
<reference evidence="3 4" key="1">
    <citation type="submission" date="2024-02" db="EMBL/GenBank/DDBJ databases">
        <authorList>
            <person name="Grouzdev D."/>
        </authorList>
    </citation>
    <scope>NUCLEOTIDE SEQUENCE [LARGE SCALE GENOMIC DNA]</scope>
    <source>
        <strain evidence="3 4">9N</strain>
    </source>
</reference>
<proteinExistence type="predicted"/>
<evidence type="ECO:0000256" key="1">
    <source>
        <dbReference type="SAM" id="Phobius"/>
    </source>
</evidence>
<keyword evidence="1" id="KW-0812">Transmembrane</keyword>
<keyword evidence="4" id="KW-1185">Reference proteome</keyword>
<feature type="transmembrane region" description="Helical" evidence="1">
    <location>
        <begin position="269"/>
        <end position="288"/>
    </location>
</feature>
<feature type="transmembrane region" description="Helical" evidence="1">
    <location>
        <begin position="49"/>
        <end position="73"/>
    </location>
</feature>
<dbReference type="Proteomes" id="UP001350748">
    <property type="component" value="Unassembled WGS sequence"/>
</dbReference>
<evidence type="ECO:0000313" key="4">
    <source>
        <dbReference type="Proteomes" id="UP001350748"/>
    </source>
</evidence>
<feature type="transmembrane region" description="Helical" evidence="1">
    <location>
        <begin position="309"/>
        <end position="333"/>
    </location>
</feature>
<dbReference type="InterPro" id="IPR002656">
    <property type="entry name" value="Acyl_transf_3_dom"/>
</dbReference>
<dbReference type="Pfam" id="PF01757">
    <property type="entry name" value="Acyl_transf_3"/>
    <property type="match status" value="1"/>
</dbReference>
<feature type="transmembrane region" description="Helical" evidence="1">
    <location>
        <begin position="201"/>
        <end position="234"/>
    </location>
</feature>